<dbReference type="Proteomes" id="UP001303899">
    <property type="component" value="Unassembled WGS sequence"/>
</dbReference>
<proteinExistence type="predicted"/>
<gene>
    <name evidence="1" type="ORF">VB776_16120</name>
</gene>
<comment type="caution">
    <text evidence="1">The sequence shown here is derived from an EMBL/GenBank/DDBJ whole genome shotgun (WGS) entry which is preliminary data.</text>
</comment>
<protein>
    <submittedName>
        <fullName evidence="1">Uncharacterized protein</fullName>
    </submittedName>
</protein>
<sequence length="256" mass="29599">MKATLRHCLLWILLFNFFVGHAQKDRHYLGILTTILKKENSAKHFIKQLDSLHTKFSRHGLANTYIDRDVDFDVFHLRVNIFLDSESYQIDLLKENDSLLAKSIKNYPNILISNSPLFVTIADSNKVLNFLRQRNTFYQSKKSISDLIEELTMSEEYAFKCGYGSKTTEKGAIVEAFVENENIDELHKMLQSINIETQAFGVQGFKMLEVAHFYIPKYIRKTLSHIKKRNSITITCAGCFTGILERIYSADPQSKQ</sequence>
<dbReference type="EMBL" id="JAYGIL010000021">
    <property type="protein sequence ID" value="MEA5404459.1"/>
    <property type="molecule type" value="Genomic_DNA"/>
</dbReference>
<accession>A0ABU5S7K2</accession>
<reference evidence="1 2" key="1">
    <citation type="submission" date="2023-12" db="EMBL/GenBank/DDBJ databases">
        <title>Novel species of the genus Arcicella isolated from rivers.</title>
        <authorList>
            <person name="Lu H."/>
        </authorList>
    </citation>
    <scope>NUCLEOTIDE SEQUENCE [LARGE SCALE GENOMIC DNA]</scope>
    <source>
        <strain evidence="1 2">DC2W</strain>
    </source>
</reference>
<name>A0ABU5S7K2_9BACT</name>
<evidence type="ECO:0000313" key="2">
    <source>
        <dbReference type="Proteomes" id="UP001303899"/>
    </source>
</evidence>
<dbReference type="RefSeq" id="WP_323697824.1">
    <property type="nucleotide sequence ID" value="NZ_JAYGIL010000021.1"/>
</dbReference>
<keyword evidence="2" id="KW-1185">Reference proteome</keyword>
<organism evidence="1 2">
    <name type="scientific">Arcicella gelida</name>
    <dbReference type="NCBI Taxonomy" id="2984195"/>
    <lineage>
        <taxon>Bacteria</taxon>
        <taxon>Pseudomonadati</taxon>
        <taxon>Bacteroidota</taxon>
        <taxon>Cytophagia</taxon>
        <taxon>Cytophagales</taxon>
        <taxon>Flectobacillaceae</taxon>
        <taxon>Arcicella</taxon>
    </lineage>
</organism>
<evidence type="ECO:0000313" key="1">
    <source>
        <dbReference type="EMBL" id="MEA5404459.1"/>
    </source>
</evidence>